<dbReference type="InterPro" id="IPR020846">
    <property type="entry name" value="MFS_dom"/>
</dbReference>
<dbReference type="CDD" id="cd17393">
    <property type="entry name" value="MFS_MosC_like"/>
    <property type="match status" value="1"/>
</dbReference>
<dbReference type="Proteomes" id="UP001162741">
    <property type="component" value="Chromosome"/>
</dbReference>
<dbReference type="InterPro" id="IPR051788">
    <property type="entry name" value="MFS_Transporter"/>
</dbReference>
<feature type="transmembrane region" description="Helical" evidence="5">
    <location>
        <begin position="274"/>
        <end position="294"/>
    </location>
</feature>
<reference evidence="7" key="1">
    <citation type="submission" date="2022-10" db="EMBL/GenBank/DDBJ databases">
        <title>Chitinophaga sp. nov., isolated from soil.</title>
        <authorList>
            <person name="Jeon C.O."/>
        </authorList>
    </citation>
    <scope>NUCLEOTIDE SEQUENCE</scope>
    <source>
        <strain evidence="7">R8</strain>
    </source>
</reference>
<dbReference type="PROSITE" id="PS50850">
    <property type="entry name" value="MFS"/>
    <property type="match status" value="1"/>
</dbReference>
<feature type="domain" description="Major facilitator superfamily (MFS) profile" evidence="6">
    <location>
        <begin position="207"/>
        <end position="387"/>
    </location>
</feature>
<feature type="transmembrane region" description="Helical" evidence="5">
    <location>
        <begin position="359"/>
        <end position="377"/>
    </location>
</feature>
<keyword evidence="4 5" id="KW-0472">Membrane</keyword>
<dbReference type="SUPFAM" id="SSF103473">
    <property type="entry name" value="MFS general substrate transporter"/>
    <property type="match status" value="1"/>
</dbReference>
<keyword evidence="2 5" id="KW-0812">Transmembrane</keyword>
<feature type="transmembrane region" description="Helical" evidence="5">
    <location>
        <begin position="143"/>
        <end position="162"/>
    </location>
</feature>
<dbReference type="InterPro" id="IPR036259">
    <property type="entry name" value="MFS_trans_sf"/>
</dbReference>
<comment type="subcellular location">
    <subcellularLocation>
        <location evidence="1">Membrane</location>
        <topology evidence="1">Multi-pass membrane protein</topology>
    </subcellularLocation>
</comment>
<dbReference type="InterPro" id="IPR011701">
    <property type="entry name" value="MFS"/>
</dbReference>
<feature type="transmembrane region" description="Helical" evidence="5">
    <location>
        <begin position="332"/>
        <end position="353"/>
    </location>
</feature>
<keyword evidence="8" id="KW-1185">Reference proteome</keyword>
<feature type="transmembrane region" description="Helical" evidence="5">
    <location>
        <begin position="53"/>
        <end position="72"/>
    </location>
</feature>
<feature type="transmembrane region" description="Helical" evidence="5">
    <location>
        <begin position="79"/>
        <end position="98"/>
    </location>
</feature>
<keyword evidence="3 5" id="KW-1133">Transmembrane helix</keyword>
<feature type="transmembrane region" description="Helical" evidence="5">
    <location>
        <begin position="300"/>
        <end position="320"/>
    </location>
</feature>
<dbReference type="EMBL" id="CP107006">
    <property type="protein sequence ID" value="UYQ94570.1"/>
    <property type="molecule type" value="Genomic_DNA"/>
</dbReference>
<dbReference type="PANTHER" id="PTHR23514:SF13">
    <property type="entry name" value="INNER MEMBRANE PROTEIN YBJJ"/>
    <property type="match status" value="1"/>
</dbReference>
<evidence type="ECO:0000313" key="7">
    <source>
        <dbReference type="EMBL" id="UYQ94570.1"/>
    </source>
</evidence>
<dbReference type="PANTHER" id="PTHR23514">
    <property type="entry name" value="BYPASS OF STOP CODON PROTEIN 6"/>
    <property type="match status" value="1"/>
</dbReference>
<proteinExistence type="predicted"/>
<evidence type="ECO:0000259" key="6">
    <source>
        <dbReference type="PROSITE" id="PS50850"/>
    </source>
</evidence>
<evidence type="ECO:0000256" key="4">
    <source>
        <dbReference type="ARBA" id="ARBA00023136"/>
    </source>
</evidence>
<dbReference type="Pfam" id="PF07690">
    <property type="entry name" value="MFS_1"/>
    <property type="match status" value="1"/>
</dbReference>
<name>A0ABY6J4Y9_9BACT</name>
<sequence>MNKGNEQMNDPKKARWAITLFFIISGFGYFSWASRIPDIQQKLSLNDAELGSVLLALPVGLMLTLPVTGALLQRFSSRSIMFAGALAFNLMLSLIGFANETWQLVLILFAFGSSRNLLNISMNGNSVGVQALYDRSIITTFHGIWSVAGFSAVGFGALMIYFKIGPSWHFLGVGLAMVLLGFYAFPGSLKQPPAPTGRKGFALPDKTLVKYGLISFGSMSCEGTMIDWSGIYFQKAVHVSDNWVGVGFFAYTVMMAAGRFGGDKLVNRWGAAPMIRYSGILLFCGLLLAALLPYPVTASLGFMMAGLGVSCVVPLVFALGGKASKMSNGASIAAISTVGYFGFLLVPPAVGFLAEAIGLRWTFAIVSCFGVLIAVLVSQLKEEPATT</sequence>
<evidence type="ECO:0000256" key="5">
    <source>
        <dbReference type="SAM" id="Phobius"/>
    </source>
</evidence>
<feature type="transmembrane region" description="Helical" evidence="5">
    <location>
        <begin position="243"/>
        <end position="262"/>
    </location>
</feature>
<dbReference type="Gene3D" id="1.20.1250.20">
    <property type="entry name" value="MFS general substrate transporter like domains"/>
    <property type="match status" value="2"/>
</dbReference>
<feature type="transmembrane region" description="Helical" evidence="5">
    <location>
        <begin position="168"/>
        <end position="187"/>
    </location>
</feature>
<evidence type="ECO:0000256" key="3">
    <source>
        <dbReference type="ARBA" id="ARBA00022989"/>
    </source>
</evidence>
<feature type="transmembrane region" description="Helical" evidence="5">
    <location>
        <begin position="16"/>
        <end position="33"/>
    </location>
</feature>
<evidence type="ECO:0000256" key="2">
    <source>
        <dbReference type="ARBA" id="ARBA00022692"/>
    </source>
</evidence>
<gene>
    <name evidence="7" type="ORF">MKQ68_05625</name>
</gene>
<accession>A0ABY6J4Y9</accession>
<organism evidence="7 8">
    <name type="scientific">Chitinophaga horti</name>
    <dbReference type="NCBI Taxonomy" id="2920382"/>
    <lineage>
        <taxon>Bacteria</taxon>
        <taxon>Pseudomonadati</taxon>
        <taxon>Bacteroidota</taxon>
        <taxon>Chitinophagia</taxon>
        <taxon>Chitinophagales</taxon>
        <taxon>Chitinophagaceae</taxon>
        <taxon>Chitinophaga</taxon>
    </lineage>
</organism>
<evidence type="ECO:0000313" key="8">
    <source>
        <dbReference type="Proteomes" id="UP001162741"/>
    </source>
</evidence>
<evidence type="ECO:0000256" key="1">
    <source>
        <dbReference type="ARBA" id="ARBA00004141"/>
    </source>
</evidence>
<dbReference type="RefSeq" id="WP_264282443.1">
    <property type="nucleotide sequence ID" value="NZ_CP107006.1"/>
</dbReference>
<protein>
    <submittedName>
        <fullName evidence="7">MFS transporter</fullName>
    </submittedName>
</protein>